<feature type="transmembrane region" description="Helical" evidence="1">
    <location>
        <begin position="321"/>
        <end position="342"/>
    </location>
</feature>
<accession>A0A8K1FKV6</accession>
<dbReference type="PANTHER" id="PTHR21650:SF4">
    <property type="entry name" value="MEMBRALIN"/>
    <property type="match status" value="1"/>
</dbReference>
<dbReference type="PANTHER" id="PTHR21650">
    <property type="entry name" value="MEMBRALIN/KINETOCHORE PROTEIN NUF2"/>
    <property type="match status" value="1"/>
</dbReference>
<evidence type="ECO:0000313" key="2">
    <source>
        <dbReference type="EMBL" id="TMW64589.1"/>
    </source>
</evidence>
<gene>
    <name evidence="2" type="ORF">Poli38472_011469</name>
</gene>
<keyword evidence="3" id="KW-1185">Reference proteome</keyword>
<dbReference type="AlphaFoldDB" id="A0A8K1FKV6"/>
<comment type="caution">
    <text evidence="2">The sequence shown here is derived from an EMBL/GenBank/DDBJ whole genome shotgun (WGS) entry which is preliminary data.</text>
</comment>
<dbReference type="OrthoDB" id="6779347at2759"/>
<dbReference type="GO" id="GO:0005783">
    <property type="term" value="C:endoplasmic reticulum"/>
    <property type="evidence" value="ECO:0007669"/>
    <property type="project" value="TreeGrafter"/>
</dbReference>
<protein>
    <recommendedName>
        <fullName evidence="4">Membralin</fullName>
    </recommendedName>
</protein>
<keyword evidence="1" id="KW-0812">Transmembrane</keyword>
<keyword evidence="1" id="KW-1133">Transmembrane helix</keyword>
<feature type="transmembrane region" description="Helical" evidence="1">
    <location>
        <begin position="43"/>
        <end position="66"/>
    </location>
</feature>
<dbReference type="GO" id="GO:0034976">
    <property type="term" value="P:response to endoplasmic reticulum stress"/>
    <property type="evidence" value="ECO:0007669"/>
    <property type="project" value="TreeGrafter"/>
</dbReference>
<dbReference type="GO" id="GO:1904294">
    <property type="term" value="P:positive regulation of ERAD pathway"/>
    <property type="evidence" value="ECO:0007669"/>
    <property type="project" value="TreeGrafter"/>
</dbReference>
<feature type="transmembrane region" description="Helical" evidence="1">
    <location>
        <begin position="375"/>
        <end position="396"/>
    </location>
</feature>
<evidence type="ECO:0000256" key="1">
    <source>
        <dbReference type="SAM" id="Phobius"/>
    </source>
</evidence>
<keyword evidence="1" id="KW-0472">Membrane</keyword>
<dbReference type="Proteomes" id="UP000794436">
    <property type="component" value="Unassembled WGS sequence"/>
</dbReference>
<organism evidence="2 3">
    <name type="scientific">Pythium oligandrum</name>
    <name type="common">Mycoparasitic fungus</name>
    <dbReference type="NCBI Taxonomy" id="41045"/>
    <lineage>
        <taxon>Eukaryota</taxon>
        <taxon>Sar</taxon>
        <taxon>Stramenopiles</taxon>
        <taxon>Oomycota</taxon>
        <taxon>Peronosporomycetes</taxon>
        <taxon>Pythiales</taxon>
        <taxon>Pythiaceae</taxon>
        <taxon>Pythium</taxon>
    </lineage>
</organism>
<name>A0A8K1FKV6_PYTOL</name>
<evidence type="ECO:0000313" key="3">
    <source>
        <dbReference type="Proteomes" id="UP000794436"/>
    </source>
</evidence>
<proteinExistence type="predicted"/>
<dbReference type="EMBL" id="SPLM01000039">
    <property type="protein sequence ID" value="TMW64589.1"/>
    <property type="molecule type" value="Genomic_DNA"/>
</dbReference>
<feature type="transmembrane region" description="Helical" evidence="1">
    <location>
        <begin position="245"/>
        <end position="264"/>
    </location>
</feature>
<evidence type="ECO:0008006" key="4">
    <source>
        <dbReference type="Google" id="ProtNLM"/>
    </source>
</evidence>
<sequence>MDGAVDGTNRAPMATTLERSYFRLYVHMMRYVQQISSQKMLHYFEVGVFVVALHLVGLLAVLHLSFVSAEGTNACLSSLIPPHIRPDGVHLMRLQIVPDAACVLHGIEPLTGACSQGRSFSPPIASYMFASERGYLSFFTKPPPATSSPLLRLENILTVQISRSDAACFGLRWEDVFGPLVTEVIEYVVGYDTIMMNHMRKWRAVETGAILNEATSVVYEMDHGFATRPRPNATWIERIAFKVHVLYLCVSLFFVCIALLSFVMKETQLRCLRLTDVVVNRLPVSNDDVTTLVISYFMQSLVLVPVVLGMLFFLLEVYRDHVLAFGVLIILSYGEAFSILCARTRLTQMYYPALFFCWFTVFHLYLVAFPYGFTHTALLCFGLVLIETSLFFTNCFEIPALSRREISSTVIRERVSTM</sequence>
<feature type="transmembrane region" description="Helical" evidence="1">
    <location>
        <begin position="291"/>
        <end position="315"/>
    </location>
</feature>
<reference evidence="2" key="1">
    <citation type="submission" date="2019-03" db="EMBL/GenBank/DDBJ databases">
        <title>Long read genome sequence of the mycoparasitic Pythium oligandrum ATCC 38472 isolated from sugarbeet rhizosphere.</title>
        <authorList>
            <person name="Gaulin E."/>
        </authorList>
    </citation>
    <scope>NUCLEOTIDE SEQUENCE</scope>
    <source>
        <strain evidence="2">ATCC 38472_TT</strain>
    </source>
</reference>